<accession>A0ABC8LII8</accession>
<gene>
    <name evidence="1" type="ORF">ERUC_LOCUS35629</name>
</gene>
<dbReference type="Proteomes" id="UP001642260">
    <property type="component" value="Unassembled WGS sequence"/>
</dbReference>
<keyword evidence="2" id="KW-1185">Reference proteome</keyword>
<protein>
    <submittedName>
        <fullName evidence="1">Uncharacterized protein</fullName>
    </submittedName>
</protein>
<evidence type="ECO:0000313" key="1">
    <source>
        <dbReference type="EMBL" id="CAH8383146.1"/>
    </source>
</evidence>
<comment type="caution">
    <text evidence="1">The sequence shown here is derived from an EMBL/GenBank/DDBJ whole genome shotgun (WGS) entry which is preliminary data.</text>
</comment>
<organism evidence="1 2">
    <name type="scientific">Eruca vesicaria subsp. sativa</name>
    <name type="common">Garden rocket</name>
    <name type="synonym">Eruca sativa</name>
    <dbReference type="NCBI Taxonomy" id="29727"/>
    <lineage>
        <taxon>Eukaryota</taxon>
        <taxon>Viridiplantae</taxon>
        <taxon>Streptophyta</taxon>
        <taxon>Embryophyta</taxon>
        <taxon>Tracheophyta</taxon>
        <taxon>Spermatophyta</taxon>
        <taxon>Magnoliopsida</taxon>
        <taxon>eudicotyledons</taxon>
        <taxon>Gunneridae</taxon>
        <taxon>Pentapetalae</taxon>
        <taxon>rosids</taxon>
        <taxon>malvids</taxon>
        <taxon>Brassicales</taxon>
        <taxon>Brassicaceae</taxon>
        <taxon>Brassiceae</taxon>
        <taxon>Eruca</taxon>
    </lineage>
</organism>
<evidence type="ECO:0000313" key="2">
    <source>
        <dbReference type="Proteomes" id="UP001642260"/>
    </source>
</evidence>
<dbReference type="AlphaFoldDB" id="A0ABC8LII8"/>
<sequence length="193" mass="22377">MKNHPECRLERTFWLDVIVLPNPFIPGRKSCLLSQLILRFSMMIKLSLNLIPFLHGRLRNGIYYGKHFCPSSGMLRVVAFGAMWILIGKRVCFSPTFLKELFRFWPNKDEEPPKWTSRLFYTVVALVVVMLLRRHAPDEVARARYQRKMPNIIDDAFEWSPKLALSGLMENQPPVNNITEATNNSSHAAVLTY</sequence>
<name>A0ABC8LII8_ERUVS</name>
<reference evidence="1 2" key="1">
    <citation type="submission" date="2022-03" db="EMBL/GenBank/DDBJ databases">
        <authorList>
            <person name="Macdonald S."/>
            <person name="Ahmed S."/>
            <person name="Newling K."/>
        </authorList>
    </citation>
    <scope>NUCLEOTIDE SEQUENCE [LARGE SCALE GENOMIC DNA]</scope>
</reference>
<dbReference type="EMBL" id="CAKOAT010575154">
    <property type="protein sequence ID" value="CAH8383146.1"/>
    <property type="molecule type" value="Genomic_DNA"/>
</dbReference>
<proteinExistence type="predicted"/>